<evidence type="ECO:0000256" key="8">
    <source>
        <dbReference type="SAM" id="MobiDB-lite"/>
    </source>
</evidence>
<keyword evidence="4" id="KW-0997">Cell inner membrane</keyword>
<accession>A0A327KXM5</accession>
<dbReference type="GO" id="GO:0005886">
    <property type="term" value="C:plasma membrane"/>
    <property type="evidence" value="ECO:0007669"/>
    <property type="project" value="UniProtKB-SubCell"/>
</dbReference>
<dbReference type="SUPFAM" id="SSF82866">
    <property type="entry name" value="Multidrug efflux transporter AcrB transmembrane domain"/>
    <property type="match status" value="2"/>
</dbReference>
<keyword evidence="11" id="KW-1185">Reference proteome</keyword>
<dbReference type="Gene3D" id="3.30.70.1430">
    <property type="entry name" value="Multidrug efflux transporter AcrB pore domain"/>
    <property type="match status" value="2"/>
</dbReference>
<comment type="subcellular location">
    <subcellularLocation>
        <location evidence="1">Cell inner membrane</location>
        <topology evidence="1">Multi-pass membrane protein</topology>
    </subcellularLocation>
</comment>
<evidence type="ECO:0000256" key="4">
    <source>
        <dbReference type="ARBA" id="ARBA00022519"/>
    </source>
</evidence>
<feature type="transmembrane region" description="Helical" evidence="9">
    <location>
        <begin position="385"/>
        <end position="409"/>
    </location>
</feature>
<feature type="region of interest" description="Disordered" evidence="8">
    <location>
        <begin position="1014"/>
        <end position="1034"/>
    </location>
</feature>
<evidence type="ECO:0000256" key="7">
    <source>
        <dbReference type="ARBA" id="ARBA00023136"/>
    </source>
</evidence>
<dbReference type="EMBL" id="NPEX01000125">
    <property type="protein sequence ID" value="RAI42816.1"/>
    <property type="molecule type" value="Genomic_DNA"/>
</dbReference>
<dbReference type="PRINTS" id="PR00702">
    <property type="entry name" value="ACRIFLAVINRP"/>
</dbReference>
<keyword evidence="2" id="KW-0813">Transport</keyword>
<dbReference type="SUPFAM" id="SSF82714">
    <property type="entry name" value="Multidrug efflux transporter AcrB TolC docking domain, DN and DC subdomains"/>
    <property type="match status" value="2"/>
</dbReference>
<dbReference type="Gene3D" id="3.30.70.1440">
    <property type="entry name" value="Multidrug efflux transporter AcrB pore domain"/>
    <property type="match status" value="1"/>
</dbReference>
<feature type="transmembrane region" description="Helical" evidence="9">
    <location>
        <begin position="430"/>
        <end position="450"/>
    </location>
</feature>
<evidence type="ECO:0000256" key="2">
    <source>
        <dbReference type="ARBA" id="ARBA00022448"/>
    </source>
</evidence>
<dbReference type="Gene3D" id="1.20.1640.10">
    <property type="entry name" value="Multidrug efflux transporter AcrB transmembrane domain"/>
    <property type="match status" value="2"/>
</dbReference>
<reference evidence="10 11" key="1">
    <citation type="submission" date="2017-07" db="EMBL/GenBank/DDBJ databases">
        <title>Draft Genome Sequences of Select Purple Nonsulfur Bacteria.</title>
        <authorList>
            <person name="Lasarre B."/>
            <person name="Mckinlay J.B."/>
        </authorList>
    </citation>
    <scope>NUCLEOTIDE SEQUENCE [LARGE SCALE GENOMIC DNA]</scope>
    <source>
        <strain evidence="10 11">DSM 5909</strain>
    </source>
</reference>
<feature type="transmembrane region" description="Helical" evidence="9">
    <location>
        <begin position="462"/>
        <end position="480"/>
    </location>
</feature>
<keyword evidence="6 9" id="KW-1133">Transmembrane helix</keyword>
<evidence type="ECO:0000256" key="9">
    <source>
        <dbReference type="SAM" id="Phobius"/>
    </source>
</evidence>
<evidence type="ECO:0000256" key="5">
    <source>
        <dbReference type="ARBA" id="ARBA00022692"/>
    </source>
</evidence>
<dbReference type="Proteomes" id="UP000249130">
    <property type="component" value="Unassembled WGS sequence"/>
</dbReference>
<dbReference type="RefSeq" id="WP_111420329.1">
    <property type="nucleotide sequence ID" value="NZ_NPEX01000125.1"/>
</dbReference>
<dbReference type="SUPFAM" id="SSF82693">
    <property type="entry name" value="Multidrug efflux transporter AcrB pore domain, PN1, PN2, PC1 and PC2 subdomains"/>
    <property type="match status" value="2"/>
</dbReference>
<name>A0A327KXM5_9BRAD</name>
<keyword evidence="7 9" id="KW-0472">Membrane</keyword>
<dbReference type="AlphaFoldDB" id="A0A327KXM5"/>
<dbReference type="PANTHER" id="PTHR32063:SF14">
    <property type="entry name" value="BLL4319 PROTEIN"/>
    <property type="match status" value="1"/>
</dbReference>
<feature type="transmembrane region" description="Helical" evidence="9">
    <location>
        <begin position="848"/>
        <end position="868"/>
    </location>
</feature>
<feature type="transmembrane region" description="Helical" evidence="9">
    <location>
        <begin position="12"/>
        <end position="30"/>
    </location>
</feature>
<feature type="transmembrane region" description="Helical" evidence="9">
    <location>
        <begin position="359"/>
        <end position="379"/>
    </location>
</feature>
<dbReference type="Gene3D" id="3.30.2090.10">
    <property type="entry name" value="Multidrug efflux transporter AcrB TolC docking domain, DN and DC subdomains"/>
    <property type="match status" value="2"/>
</dbReference>
<feature type="transmembrane region" description="Helical" evidence="9">
    <location>
        <begin position="980"/>
        <end position="1006"/>
    </location>
</feature>
<evidence type="ECO:0000313" key="10">
    <source>
        <dbReference type="EMBL" id="RAI42816.1"/>
    </source>
</evidence>
<evidence type="ECO:0000256" key="3">
    <source>
        <dbReference type="ARBA" id="ARBA00022475"/>
    </source>
</evidence>
<proteinExistence type="predicted"/>
<dbReference type="InterPro" id="IPR027463">
    <property type="entry name" value="AcrB_DN_DC_subdom"/>
</dbReference>
<protein>
    <submittedName>
        <fullName evidence="10">Multidrug efflux protein</fullName>
    </submittedName>
</protein>
<evidence type="ECO:0000256" key="6">
    <source>
        <dbReference type="ARBA" id="ARBA00022989"/>
    </source>
</evidence>
<sequence length="1034" mass="109867">MRVTDVFVKRPVLALVVSALILVIGLRAMFSLPILQYPQMQNGVVTVTTTYAGADSDIIAGFITSPLENVIAQANGIDYMTSSSQTGVSAITVNLRLNYDTGKALTEISTKVSSVLNQLPSGTQQPILALKVGSTIDAMYIGFSSDILAENQVTDYVARVVQPELQAVSGVQLAEILGGKNFALRAWLDPDKLAALGLTATDVATALETNDYISGVGTTKGRLVQVKLSAATNLRSVAEFKNLVIKNVSGAIVRLSDVANVTLGSDDYDSRTSFNGKSAVYIGIQVAPTADLLDVIRGVREVLPAIFADLPTGLTGTVLYDSTDYVNTSIAEVIRSLFEAALIVTVVVFVFLGSWRSVLIPIVAIPLSLVGAFAVMLAFGFSINLLTLLALVLAIGLVVDDAIIVVEGVNRHMEQGAAPFDAALAAARELASPIVAMTVVLIAVYVPIGFQGGLTGSLFTEFAFTLVAAVLVSAVIALTLSPMSCAHLLAPYDAESRSLEARLVRIVDRTMTAVTGGYRRVLSASLTVLPVTILFGLTVLGSVYWLYTHAKSELAPPEDEGVILTMMSAAPNATLAQREFYVQQIYGVLDHRPETELVFQIDMPGQVIGGWVLKPWGERSASALALAPLVQAEFNKIAGVRVAAFQLPPLPGSSGLPIQFVLKSNNSYERLYEVSQNFMAAALETGKFIFLDVDMKFDQPQATIHLDRDKVSSLGLQMSDVGAALATMLGGGYVNYFDLGGRSYKVIPQVMQKHRLNIDQLPGYYIRASDGSSVPLSTVARIETRTVPQSLNHFQQLNSATVAGIAMPGVSDGEALAVLKDIAARTLPSAYSVDYAGASRQMERESGGFVTTFALALVIIFLALAALFNSFRDPLVILVSVPMSLAGALVFIDLGVGGASINIYTQVGLVTLMGLVSKHGILMVEVANDLRRRGATKRDAIVEAASIRLRPILMTTAAMVLGVMPLITATGAGANSRYNMGLVIGAGLSIGTLFTLFVVPAFYLLVSHGKEERPEAVRLPPATDPRPSEEAAPT</sequence>
<keyword evidence="3" id="KW-1003">Cell membrane</keyword>
<dbReference type="FunFam" id="1.20.1640.10:FF:000001">
    <property type="entry name" value="Efflux pump membrane transporter"/>
    <property type="match status" value="1"/>
</dbReference>
<dbReference type="Gene3D" id="3.30.70.1320">
    <property type="entry name" value="Multidrug efflux transporter AcrB pore domain like"/>
    <property type="match status" value="1"/>
</dbReference>
<feature type="transmembrane region" description="Helical" evidence="9">
    <location>
        <begin position="521"/>
        <end position="547"/>
    </location>
</feature>
<dbReference type="Pfam" id="PF00873">
    <property type="entry name" value="ACR_tran"/>
    <property type="match status" value="1"/>
</dbReference>
<feature type="transmembrane region" description="Helical" evidence="9">
    <location>
        <begin position="333"/>
        <end position="352"/>
    </location>
</feature>
<keyword evidence="5 9" id="KW-0812">Transmembrane</keyword>
<organism evidence="10 11">
    <name type="scientific">Rhodoplanes roseus</name>
    <dbReference type="NCBI Taxonomy" id="29409"/>
    <lineage>
        <taxon>Bacteria</taxon>
        <taxon>Pseudomonadati</taxon>
        <taxon>Pseudomonadota</taxon>
        <taxon>Alphaproteobacteria</taxon>
        <taxon>Hyphomicrobiales</taxon>
        <taxon>Nitrobacteraceae</taxon>
        <taxon>Rhodoplanes</taxon>
    </lineage>
</organism>
<comment type="caution">
    <text evidence="10">The sequence shown here is derived from an EMBL/GenBank/DDBJ whole genome shotgun (WGS) entry which is preliminary data.</text>
</comment>
<evidence type="ECO:0000256" key="1">
    <source>
        <dbReference type="ARBA" id="ARBA00004429"/>
    </source>
</evidence>
<dbReference type="GO" id="GO:0042910">
    <property type="term" value="F:xenobiotic transmembrane transporter activity"/>
    <property type="evidence" value="ECO:0007669"/>
    <property type="project" value="TreeGrafter"/>
</dbReference>
<feature type="transmembrane region" description="Helical" evidence="9">
    <location>
        <begin position="903"/>
        <end position="926"/>
    </location>
</feature>
<feature type="transmembrane region" description="Helical" evidence="9">
    <location>
        <begin position="947"/>
        <end position="968"/>
    </location>
</feature>
<evidence type="ECO:0000313" key="11">
    <source>
        <dbReference type="Proteomes" id="UP000249130"/>
    </source>
</evidence>
<feature type="transmembrane region" description="Helical" evidence="9">
    <location>
        <begin position="875"/>
        <end position="897"/>
    </location>
</feature>
<dbReference type="PANTHER" id="PTHR32063">
    <property type="match status" value="1"/>
</dbReference>
<dbReference type="InterPro" id="IPR001036">
    <property type="entry name" value="Acrflvin-R"/>
</dbReference>
<dbReference type="OrthoDB" id="8308837at2"/>
<gene>
    <name evidence="10" type="ORF">CH341_17645</name>
</gene>